<protein>
    <submittedName>
        <fullName evidence="4">Glycosyltransferase involved in cell wall biosynthesis</fullName>
    </submittedName>
</protein>
<feature type="domain" description="Glycosyltransferase subfamily 4-like N-terminal" evidence="3">
    <location>
        <begin position="66"/>
        <end position="169"/>
    </location>
</feature>
<dbReference type="PANTHER" id="PTHR46401">
    <property type="entry name" value="GLYCOSYLTRANSFERASE WBBK-RELATED"/>
    <property type="match status" value="1"/>
</dbReference>
<evidence type="ECO:0000259" key="3">
    <source>
        <dbReference type="Pfam" id="PF13439"/>
    </source>
</evidence>
<dbReference type="RefSeq" id="WP_173808059.1">
    <property type="nucleotide sequence ID" value="NZ_JABSNP010000001.1"/>
</dbReference>
<dbReference type="InterPro" id="IPR028098">
    <property type="entry name" value="Glyco_trans_4-like_N"/>
</dbReference>
<dbReference type="Gene3D" id="3.40.50.2000">
    <property type="entry name" value="Glycogen Phosphorylase B"/>
    <property type="match status" value="2"/>
</dbReference>
<proteinExistence type="predicted"/>
<evidence type="ECO:0000313" key="5">
    <source>
        <dbReference type="Proteomes" id="UP000779507"/>
    </source>
</evidence>
<feature type="domain" description="Glycosyl transferase family 1" evidence="2">
    <location>
        <begin position="191"/>
        <end position="337"/>
    </location>
</feature>
<dbReference type="Proteomes" id="UP000779507">
    <property type="component" value="Unassembled WGS sequence"/>
</dbReference>
<dbReference type="Pfam" id="PF13439">
    <property type="entry name" value="Glyco_transf_4"/>
    <property type="match status" value="1"/>
</dbReference>
<dbReference type="Pfam" id="PF00534">
    <property type="entry name" value="Glycos_transf_1"/>
    <property type="match status" value="1"/>
</dbReference>
<dbReference type="InterPro" id="IPR001296">
    <property type="entry name" value="Glyco_trans_1"/>
</dbReference>
<dbReference type="EMBL" id="JABSNP010000001">
    <property type="protein sequence ID" value="NRT17267.1"/>
    <property type="molecule type" value="Genomic_DNA"/>
</dbReference>
<evidence type="ECO:0000259" key="2">
    <source>
        <dbReference type="Pfam" id="PF00534"/>
    </source>
</evidence>
<keyword evidence="5" id="KW-1185">Reference proteome</keyword>
<reference evidence="4 5" key="1">
    <citation type="submission" date="2020-05" db="EMBL/GenBank/DDBJ databases">
        <title>Genomic Encyclopedia of Type Strains, Phase IV (KMG-V): Genome sequencing to study the core and pangenomes of soil and plant-associated prokaryotes.</title>
        <authorList>
            <person name="Whitman W."/>
        </authorList>
    </citation>
    <scope>NUCLEOTIDE SEQUENCE [LARGE SCALE GENOMIC DNA]</scope>
    <source>
        <strain evidence="4 5">9A</strain>
    </source>
</reference>
<sequence>MKILYDHQVYVTQKFGGINRYFDEISKITIADVTVEKIDPNLFNISQPLDKTDIISRGLRFAKRKLGTSNAQKVIFPLDAARSLSSNEFDVFHPTYYNPYFLSMVNKPFVLTVYDMIHEIYNEYFSLSDPTSHNKMLLCEKATKIIAISNQTKQDIINIFRVPEEKIEVTLLASDFASVLPIKPSRLLNLKKYILFVGNRGGYKNFYFMVMALSSVLKEDEDLQILCTGHQFNSEEMSFFKSFGVDKQMLNIYLEDDSELSWVYQNAELFIYPSLYEGFGLPLLEAFASGCPVVSSTGGSLPEVGGDAALYFDPKNVLQMQIAVKSCLYDQLVRKSLVLKGTARLSEFSWDKCRNETLSIYKSICN</sequence>
<comment type="caution">
    <text evidence="4">The sequence shown here is derived from an EMBL/GenBank/DDBJ whole genome shotgun (WGS) entry which is preliminary data.</text>
</comment>
<name>A0ABX2FL92_9BACT</name>
<dbReference type="CDD" id="cd03809">
    <property type="entry name" value="GT4_MtfB-like"/>
    <property type="match status" value="1"/>
</dbReference>
<dbReference type="PANTHER" id="PTHR46401:SF2">
    <property type="entry name" value="GLYCOSYLTRANSFERASE WBBK-RELATED"/>
    <property type="match status" value="1"/>
</dbReference>
<evidence type="ECO:0000256" key="1">
    <source>
        <dbReference type="ARBA" id="ARBA00022679"/>
    </source>
</evidence>
<dbReference type="SUPFAM" id="SSF53756">
    <property type="entry name" value="UDP-Glycosyltransferase/glycogen phosphorylase"/>
    <property type="match status" value="1"/>
</dbReference>
<accession>A0ABX2FL92</accession>
<organism evidence="4 5">
    <name type="scientific">Hymenobacter caeli</name>
    <dbReference type="NCBI Taxonomy" id="2735894"/>
    <lineage>
        <taxon>Bacteria</taxon>
        <taxon>Pseudomonadati</taxon>
        <taxon>Bacteroidota</taxon>
        <taxon>Cytophagia</taxon>
        <taxon>Cytophagales</taxon>
        <taxon>Hymenobacteraceae</taxon>
        <taxon>Hymenobacter</taxon>
    </lineage>
</organism>
<keyword evidence="1" id="KW-0808">Transferase</keyword>
<evidence type="ECO:0000313" key="4">
    <source>
        <dbReference type="EMBL" id="NRT17267.1"/>
    </source>
</evidence>
<gene>
    <name evidence="4" type="ORF">HNP98_000070</name>
</gene>